<proteinExistence type="predicted"/>
<sequence length="92" mass="10468">MPPLPSDDSLTLFPGSSCRYSLPLREKSPPLFSQVSSPSGFSIFLKNFALFFRCADNYGGSRISLLNVFRVLFCLRTVSFWAWLINDWILVL</sequence>
<name>A0ABP0XZG8_9ROSI</name>
<evidence type="ECO:0000313" key="1">
    <source>
        <dbReference type="EMBL" id="CAK9312895.1"/>
    </source>
</evidence>
<organism evidence="1 2">
    <name type="scientific">Citrullus colocynthis</name>
    <name type="common">colocynth</name>
    <dbReference type="NCBI Taxonomy" id="252529"/>
    <lineage>
        <taxon>Eukaryota</taxon>
        <taxon>Viridiplantae</taxon>
        <taxon>Streptophyta</taxon>
        <taxon>Embryophyta</taxon>
        <taxon>Tracheophyta</taxon>
        <taxon>Spermatophyta</taxon>
        <taxon>Magnoliopsida</taxon>
        <taxon>eudicotyledons</taxon>
        <taxon>Gunneridae</taxon>
        <taxon>Pentapetalae</taxon>
        <taxon>rosids</taxon>
        <taxon>fabids</taxon>
        <taxon>Cucurbitales</taxon>
        <taxon>Cucurbitaceae</taxon>
        <taxon>Benincaseae</taxon>
        <taxon>Citrullus</taxon>
    </lineage>
</organism>
<reference evidence="1 2" key="1">
    <citation type="submission" date="2024-03" db="EMBL/GenBank/DDBJ databases">
        <authorList>
            <person name="Gkanogiannis A."/>
            <person name="Becerra Lopez-Lavalle L."/>
        </authorList>
    </citation>
    <scope>NUCLEOTIDE SEQUENCE [LARGE SCALE GENOMIC DNA]</scope>
</reference>
<keyword evidence="2" id="KW-1185">Reference proteome</keyword>
<evidence type="ECO:0000313" key="2">
    <source>
        <dbReference type="Proteomes" id="UP001642487"/>
    </source>
</evidence>
<dbReference type="Proteomes" id="UP001642487">
    <property type="component" value="Chromosome 11"/>
</dbReference>
<dbReference type="EMBL" id="OZ021745">
    <property type="protein sequence ID" value="CAK9312895.1"/>
    <property type="molecule type" value="Genomic_DNA"/>
</dbReference>
<protein>
    <submittedName>
        <fullName evidence="1">Uncharacterized protein</fullName>
    </submittedName>
</protein>
<gene>
    <name evidence="1" type="ORF">CITCOLO1_LOCUS4605</name>
</gene>
<accession>A0ABP0XZG8</accession>